<feature type="transmembrane region" description="Helical" evidence="1">
    <location>
        <begin position="90"/>
        <end position="109"/>
    </location>
</feature>
<keyword evidence="1" id="KW-0472">Membrane</keyword>
<accession>A0A6T1HBN1</accession>
<organism evidence="3">
    <name type="scientific">Alexandrium monilatum</name>
    <dbReference type="NCBI Taxonomy" id="311494"/>
    <lineage>
        <taxon>Eukaryota</taxon>
        <taxon>Sar</taxon>
        <taxon>Alveolata</taxon>
        <taxon>Dinophyceae</taxon>
        <taxon>Gonyaulacales</taxon>
        <taxon>Pyrocystaceae</taxon>
        <taxon>Alexandrium</taxon>
    </lineage>
</organism>
<sequence length="111" mass="11688">MGSRLASVQADICLQTFCSTPPSTLQMSAAALLRRAVARTAGTPLAQVARAPQPQPSVARSFATKSASPETPLLHYTATQQATSSINHRIFYVNVAFLVFVVDAGSAVLDV</sequence>
<gene>
    <name evidence="2" type="ORF">AMON00008_LOCUS38455</name>
    <name evidence="3" type="ORF">AMON00008_LOCUS38462</name>
</gene>
<dbReference type="EMBL" id="HBNR01054722">
    <property type="protein sequence ID" value="CAE4620781.1"/>
    <property type="molecule type" value="Transcribed_RNA"/>
</dbReference>
<keyword evidence="1" id="KW-0812">Transmembrane</keyword>
<evidence type="ECO:0000256" key="1">
    <source>
        <dbReference type="SAM" id="Phobius"/>
    </source>
</evidence>
<dbReference type="AlphaFoldDB" id="A0A6T1HBN1"/>
<evidence type="ECO:0000313" key="2">
    <source>
        <dbReference type="EMBL" id="CAE4620781.1"/>
    </source>
</evidence>
<evidence type="ECO:0000313" key="3">
    <source>
        <dbReference type="EMBL" id="CAE4620797.1"/>
    </source>
</evidence>
<proteinExistence type="predicted"/>
<name>A0A6T1HBN1_9DINO</name>
<dbReference type="EMBL" id="HBNR01054731">
    <property type="protein sequence ID" value="CAE4620797.1"/>
    <property type="molecule type" value="Transcribed_RNA"/>
</dbReference>
<keyword evidence="1" id="KW-1133">Transmembrane helix</keyword>
<protein>
    <submittedName>
        <fullName evidence="3">Uncharacterized protein</fullName>
    </submittedName>
</protein>
<reference evidence="3" key="1">
    <citation type="submission" date="2021-01" db="EMBL/GenBank/DDBJ databases">
        <authorList>
            <person name="Corre E."/>
            <person name="Pelletier E."/>
            <person name="Niang G."/>
            <person name="Scheremetjew M."/>
            <person name="Finn R."/>
            <person name="Kale V."/>
            <person name="Holt S."/>
            <person name="Cochrane G."/>
            <person name="Meng A."/>
            <person name="Brown T."/>
            <person name="Cohen L."/>
        </authorList>
    </citation>
    <scope>NUCLEOTIDE SEQUENCE</scope>
    <source>
        <strain evidence="3">CCMP3105</strain>
    </source>
</reference>